<name>A0A445B6C4_ARAHY</name>
<feature type="domain" description="F-box protein Hrt3/FBXO9 C-terminal" evidence="1">
    <location>
        <begin position="43"/>
        <end position="93"/>
    </location>
</feature>
<dbReference type="InterPro" id="IPR045464">
    <property type="entry name" value="Hrt3/FBXO9_C"/>
</dbReference>
<dbReference type="SUPFAM" id="SSF81383">
    <property type="entry name" value="F-box domain"/>
    <property type="match status" value="1"/>
</dbReference>
<dbReference type="Proteomes" id="UP000289738">
    <property type="component" value="Chromosome A10"/>
</dbReference>
<dbReference type="STRING" id="3818.A0A445B6C4"/>
<evidence type="ECO:0000259" key="1">
    <source>
        <dbReference type="Pfam" id="PF19270"/>
    </source>
</evidence>
<proteinExistence type="predicted"/>
<gene>
    <name evidence="2" type="ORF">Ahy_A10g048915</name>
</gene>
<protein>
    <recommendedName>
        <fullName evidence="1">F-box protein Hrt3/FBXO9 C-terminal domain-containing protein</fullName>
    </recommendedName>
</protein>
<sequence length="115" mass="13913">MTPYVLGKASCMCRKWRYTIRNPMFWRVACMKAWQLSGVVENYRILQSKYNGSWRKMWLSRPRLQTNAKNNNLLLGIYVSRNTYIRVGVAEWKLLIEFIWLQHKHFLHQKLSVTF</sequence>
<organism evidence="2 3">
    <name type="scientific">Arachis hypogaea</name>
    <name type="common">Peanut</name>
    <dbReference type="NCBI Taxonomy" id="3818"/>
    <lineage>
        <taxon>Eukaryota</taxon>
        <taxon>Viridiplantae</taxon>
        <taxon>Streptophyta</taxon>
        <taxon>Embryophyta</taxon>
        <taxon>Tracheophyta</taxon>
        <taxon>Spermatophyta</taxon>
        <taxon>Magnoliopsida</taxon>
        <taxon>eudicotyledons</taxon>
        <taxon>Gunneridae</taxon>
        <taxon>Pentapetalae</taxon>
        <taxon>rosids</taxon>
        <taxon>fabids</taxon>
        <taxon>Fabales</taxon>
        <taxon>Fabaceae</taxon>
        <taxon>Papilionoideae</taxon>
        <taxon>50 kb inversion clade</taxon>
        <taxon>dalbergioids sensu lato</taxon>
        <taxon>Dalbergieae</taxon>
        <taxon>Pterocarpus clade</taxon>
        <taxon>Arachis</taxon>
    </lineage>
</organism>
<reference evidence="2 3" key="1">
    <citation type="submission" date="2019-01" db="EMBL/GenBank/DDBJ databases">
        <title>Sequencing of cultivated peanut Arachis hypogaea provides insights into genome evolution and oil improvement.</title>
        <authorList>
            <person name="Chen X."/>
        </authorList>
    </citation>
    <scope>NUCLEOTIDE SEQUENCE [LARGE SCALE GENOMIC DNA]</scope>
    <source>
        <strain evidence="3">cv. Fuhuasheng</strain>
        <tissue evidence="2">Leaves</tissue>
    </source>
</reference>
<dbReference type="Gene3D" id="1.20.1280.50">
    <property type="match status" value="1"/>
</dbReference>
<comment type="caution">
    <text evidence="2">The sequence shown here is derived from an EMBL/GenBank/DDBJ whole genome shotgun (WGS) entry which is preliminary data.</text>
</comment>
<evidence type="ECO:0000313" key="3">
    <source>
        <dbReference type="Proteomes" id="UP000289738"/>
    </source>
</evidence>
<dbReference type="Gramene" id="arahy.Tifrunner.gnm2.ann2.Ah10g223700.1">
    <property type="protein sequence ID" value="arahy.Tifrunner.gnm2.ann2.Ah10g223700.1-CDS"/>
    <property type="gene ID" value="arahy.Tifrunner.gnm2.ann2.Ah10g223700"/>
</dbReference>
<dbReference type="InterPro" id="IPR036047">
    <property type="entry name" value="F-box-like_dom_sf"/>
</dbReference>
<keyword evidence="3" id="KW-1185">Reference proteome</keyword>
<dbReference type="EMBL" id="SDMP01000010">
    <property type="protein sequence ID" value="RYR34176.1"/>
    <property type="molecule type" value="Genomic_DNA"/>
</dbReference>
<dbReference type="Pfam" id="PF19270">
    <property type="entry name" value="FBO_C"/>
    <property type="match status" value="1"/>
</dbReference>
<dbReference type="AlphaFoldDB" id="A0A445B6C4"/>
<accession>A0A445B6C4</accession>
<evidence type="ECO:0000313" key="2">
    <source>
        <dbReference type="EMBL" id="RYR34176.1"/>
    </source>
</evidence>